<name>A0A0E9X729_ANGAN</name>
<organism evidence="1">
    <name type="scientific">Anguilla anguilla</name>
    <name type="common">European freshwater eel</name>
    <name type="synonym">Muraena anguilla</name>
    <dbReference type="NCBI Taxonomy" id="7936"/>
    <lineage>
        <taxon>Eukaryota</taxon>
        <taxon>Metazoa</taxon>
        <taxon>Chordata</taxon>
        <taxon>Craniata</taxon>
        <taxon>Vertebrata</taxon>
        <taxon>Euteleostomi</taxon>
        <taxon>Actinopterygii</taxon>
        <taxon>Neopterygii</taxon>
        <taxon>Teleostei</taxon>
        <taxon>Anguilliformes</taxon>
        <taxon>Anguillidae</taxon>
        <taxon>Anguilla</taxon>
    </lineage>
</organism>
<sequence>MFIGKLVLSCTLSLNSVQLCDDFFCSLVLSSLLILMKSQLNCTTGPLPSWYTNLNCKIGSASKGTVFLTKGNGVPCQMYWNIWYLFGSVYCLTWEPDEQIVF</sequence>
<proteinExistence type="predicted"/>
<reference evidence="1" key="1">
    <citation type="submission" date="2014-11" db="EMBL/GenBank/DDBJ databases">
        <authorList>
            <person name="Amaro Gonzalez C."/>
        </authorList>
    </citation>
    <scope>NUCLEOTIDE SEQUENCE</scope>
</reference>
<dbReference type="EMBL" id="GBXM01010173">
    <property type="protein sequence ID" value="JAH98404.1"/>
    <property type="molecule type" value="Transcribed_RNA"/>
</dbReference>
<reference evidence="1" key="2">
    <citation type="journal article" date="2015" name="Fish Shellfish Immunol.">
        <title>Early steps in the European eel (Anguilla anguilla)-Vibrio vulnificus interaction in the gills: Role of the RtxA13 toxin.</title>
        <authorList>
            <person name="Callol A."/>
            <person name="Pajuelo D."/>
            <person name="Ebbesson L."/>
            <person name="Teles M."/>
            <person name="MacKenzie S."/>
            <person name="Amaro C."/>
        </authorList>
    </citation>
    <scope>NUCLEOTIDE SEQUENCE</scope>
</reference>
<dbReference type="AlphaFoldDB" id="A0A0E9X729"/>
<accession>A0A0E9X729</accession>
<protein>
    <submittedName>
        <fullName evidence="1">Uncharacterized protein</fullName>
    </submittedName>
</protein>
<evidence type="ECO:0000313" key="1">
    <source>
        <dbReference type="EMBL" id="JAH98404.1"/>
    </source>
</evidence>